<reference evidence="1 2" key="1">
    <citation type="submission" date="2019-05" db="EMBL/GenBank/DDBJ databases">
        <title>Another draft genome of Portunus trituberculatus and its Hox gene families provides insights of decapod evolution.</title>
        <authorList>
            <person name="Jeong J.-H."/>
            <person name="Song I."/>
            <person name="Kim S."/>
            <person name="Choi T."/>
            <person name="Kim D."/>
            <person name="Ryu S."/>
            <person name="Kim W."/>
        </authorList>
    </citation>
    <scope>NUCLEOTIDE SEQUENCE [LARGE SCALE GENOMIC DNA]</scope>
    <source>
        <tissue evidence="1">Muscle</tissue>
    </source>
</reference>
<evidence type="ECO:0000313" key="2">
    <source>
        <dbReference type="Proteomes" id="UP000324222"/>
    </source>
</evidence>
<protein>
    <submittedName>
        <fullName evidence="1">Uncharacterized protein</fullName>
    </submittedName>
</protein>
<organism evidence="1 2">
    <name type="scientific">Portunus trituberculatus</name>
    <name type="common">Swimming crab</name>
    <name type="synonym">Neptunus trituberculatus</name>
    <dbReference type="NCBI Taxonomy" id="210409"/>
    <lineage>
        <taxon>Eukaryota</taxon>
        <taxon>Metazoa</taxon>
        <taxon>Ecdysozoa</taxon>
        <taxon>Arthropoda</taxon>
        <taxon>Crustacea</taxon>
        <taxon>Multicrustacea</taxon>
        <taxon>Malacostraca</taxon>
        <taxon>Eumalacostraca</taxon>
        <taxon>Eucarida</taxon>
        <taxon>Decapoda</taxon>
        <taxon>Pleocyemata</taxon>
        <taxon>Brachyura</taxon>
        <taxon>Eubrachyura</taxon>
        <taxon>Portunoidea</taxon>
        <taxon>Portunidae</taxon>
        <taxon>Portuninae</taxon>
        <taxon>Portunus</taxon>
    </lineage>
</organism>
<proteinExistence type="predicted"/>
<name>A0A5B7K0J6_PORTR</name>
<accession>A0A5B7K0J6</accession>
<keyword evidence="2" id="KW-1185">Reference proteome</keyword>
<evidence type="ECO:0000313" key="1">
    <source>
        <dbReference type="EMBL" id="MPD02571.1"/>
    </source>
</evidence>
<dbReference type="AlphaFoldDB" id="A0A5B7K0J6"/>
<gene>
    <name evidence="1" type="ORF">E2C01_098162</name>
</gene>
<sequence>MALISFHVRHNATNPYEFQPRHTAARVAMNARVKRLMNTALHS</sequence>
<dbReference type="EMBL" id="VSRR010132037">
    <property type="protein sequence ID" value="MPD02571.1"/>
    <property type="molecule type" value="Genomic_DNA"/>
</dbReference>
<comment type="caution">
    <text evidence="1">The sequence shown here is derived from an EMBL/GenBank/DDBJ whole genome shotgun (WGS) entry which is preliminary data.</text>
</comment>
<dbReference type="Proteomes" id="UP000324222">
    <property type="component" value="Unassembled WGS sequence"/>
</dbReference>